<proteinExistence type="predicted"/>
<organism evidence="2 3">
    <name type="scientific">Verruconis gallopava</name>
    <dbReference type="NCBI Taxonomy" id="253628"/>
    <lineage>
        <taxon>Eukaryota</taxon>
        <taxon>Fungi</taxon>
        <taxon>Dikarya</taxon>
        <taxon>Ascomycota</taxon>
        <taxon>Pezizomycotina</taxon>
        <taxon>Dothideomycetes</taxon>
        <taxon>Pleosporomycetidae</taxon>
        <taxon>Venturiales</taxon>
        <taxon>Sympoventuriaceae</taxon>
        <taxon>Verruconis</taxon>
    </lineage>
</organism>
<reference evidence="2 3" key="1">
    <citation type="submission" date="2015-01" db="EMBL/GenBank/DDBJ databases">
        <title>The Genome Sequence of Ochroconis gallopava CBS43764.</title>
        <authorList>
            <consortium name="The Broad Institute Genomics Platform"/>
            <person name="Cuomo C."/>
            <person name="de Hoog S."/>
            <person name="Gorbushina A."/>
            <person name="Stielow B."/>
            <person name="Teixiera M."/>
            <person name="Abouelleil A."/>
            <person name="Chapman S.B."/>
            <person name="Priest M."/>
            <person name="Young S.K."/>
            <person name="Wortman J."/>
            <person name="Nusbaum C."/>
            <person name="Birren B."/>
        </authorList>
    </citation>
    <scope>NUCLEOTIDE SEQUENCE [LARGE SCALE GENOMIC DNA]</scope>
    <source>
        <strain evidence="2 3">CBS 43764</strain>
    </source>
</reference>
<dbReference type="PANTHER" id="PTHR36205:SF3">
    <property type="entry name" value="MAJOR FACILITATOR SUPERFAMILY TRANSPORTER"/>
    <property type="match status" value="1"/>
</dbReference>
<dbReference type="Pfam" id="PF11885">
    <property type="entry name" value="DUF3405"/>
    <property type="match status" value="1"/>
</dbReference>
<dbReference type="RefSeq" id="XP_016219429.1">
    <property type="nucleotide sequence ID" value="XM_016353172.1"/>
</dbReference>
<feature type="transmembrane region" description="Helical" evidence="1">
    <location>
        <begin position="74"/>
        <end position="93"/>
    </location>
</feature>
<keyword evidence="1" id="KW-0472">Membrane</keyword>
<evidence type="ECO:0008006" key="4">
    <source>
        <dbReference type="Google" id="ProtNLM"/>
    </source>
</evidence>
<dbReference type="PANTHER" id="PTHR36205">
    <property type="entry name" value="CHROMOSOME 19, WHOLE GENOME SHOTGUN SEQUENCE"/>
    <property type="match status" value="1"/>
</dbReference>
<evidence type="ECO:0000313" key="3">
    <source>
        <dbReference type="Proteomes" id="UP000053259"/>
    </source>
</evidence>
<evidence type="ECO:0000313" key="2">
    <source>
        <dbReference type="EMBL" id="KIW09560.1"/>
    </source>
</evidence>
<protein>
    <recommendedName>
        <fullName evidence="4">Major facilitator superfamily transporter</fullName>
    </recommendedName>
</protein>
<keyword evidence="3" id="KW-1185">Reference proteome</keyword>
<dbReference type="AlphaFoldDB" id="A0A0D2ASV6"/>
<dbReference type="Proteomes" id="UP000053259">
    <property type="component" value="Unassembled WGS sequence"/>
</dbReference>
<dbReference type="EMBL" id="KN847529">
    <property type="protein sequence ID" value="KIW09560.1"/>
    <property type="molecule type" value="Genomic_DNA"/>
</dbReference>
<dbReference type="InParanoid" id="A0A0D2ASV6"/>
<keyword evidence="1" id="KW-0812">Transmembrane</keyword>
<gene>
    <name evidence="2" type="ORF">PV09_00433</name>
</gene>
<dbReference type="HOGENOM" id="CLU_009650_0_0_1"/>
<dbReference type="InterPro" id="IPR021822">
    <property type="entry name" value="DUF3405"/>
</dbReference>
<evidence type="ECO:0000256" key="1">
    <source>
        <dbReference type="SAM" id="Phobius"/>
    </source>
</evidence>
<dbReference type="GeneID" id="27308406"/>
<name>A0A0D2ASV6_9PEZI</name>
<sequence>MDTMRGALARVASLNPLKLLPIKTNFKYEQLPGYESNAGSPYSTLSLKKYRWRSPSPGGERFPFSVPKMSLSRLLALIMASILCVGLLVAGGSKYHDKAKQKPKPAPKQAYPWEKFPRMNGYYNGISTLVPKSKLTDEQSLMWDNITVEAPLLGKPNTPPPLDPFPFNPYSEYDSDEYRRTHFEVKECFLDEAGTVKVPDVFAYPGIPQNMSRPSFGSYELLGLRDDVCWDRFGRFGPYGYGYDPEEGGLGLAEKSEKAGTDKVFNSFQKVDWKQVDWGMAQEACYKKNKRRFEDEKAPRDRNDRANWRPKKKVPRQAYILRSYTGYKYDDHQLLTIRAMISELSLKTGGEYDVHLLVQVRDDSIPIWTDREVYQKTLEENVPEEFWSITTLWSENLMRLYYPAPFPDNFENPSGQPIHGVYRGAHLPLFWFAQQHPEYDFYWNWEMDLRFTGHYYEFNKKITEWAKAQPRKGLWERSARYYIPDYHGSWADFAKAVEEETFLDPDGPIWGPVNFPNSGMLDHPNGTTPPHSYLEDNYEWGVGEEADYLSFNPLFDPSKTNWVFRNDVDGFSKAHPIPPRRVAIITVARLSKRLLDLAHAETYKMRHTMFPEMWPPTIALHHGLKAAYIPHPVYFDRLWPLDYMDQIFNRPKRPEDSVFGWGEHNQLGSTFYYNSGFSGALWRRWFGYRENKEGGSWHELTQSGRMCLRSTLFHPIKWERGPTE</sequence>
<dbReference type="OrthoDB" id="3353407at2759"/>
<accession>A0A0D2ASV6</accession>
<dbReference type="STRING" id="253628.A0A0D2ASV6"/>
<keyword evidence="1" id="KW-1133">Transmembrane helix</keyword>
<dbReference type="VEuPathDB" id="FungiDB:PV09_00433"/>